<evidence type="ECO:0000313" key="5">
    <source>
        <dbReference type="Proteomes" id="UP000186168"/>
    </source>
</evidence>
<name>A0A1R1SIU1_9ACTN</name>
<dbReference type="Proteomes" id="UP000186168">
    <property type="component" value="Unassembled WGS sequence"/>
</dbReference>
<dbReference type="InterPro" id="IPR029030">
    <property type="entry name" value="Caspase-like_dom_sf"/>
</dbReference>
<evidence type="ECO:0000259" key="1">
    <source>
        <dbReference type="Pfam" id="PF00656"/>
    </source>
</evidence>
<evidence type="ECO:0000259" key="2">
    <source>
        <dbReference type="Pfam" id="PF19916"/>
    </source>
</evidence>
<dbReference type="AlphaFoldDB" id="A0A1R1SIU1"/>
<proteinExistence type="predicted"/>
<dbReference type="Pfam" id="PF20028">
    <property type="entry name" value="VMAP-C"/>
    <property type="match status" value="1"/>
</dbReference>
<dbReference type="GO" id="GO:0004197">
    <property type="term" value="F:cysteine-type endopeptidase activity"/>
    <property type="evidence" value="ECO:0007669"/>
    <property type="project" value="InterPro"/>
</dbReference>
<dbReference type="InterPro" id="IPR045555">
    <property type="entry name" value="VMAP-M0"/>
</dbReference>
<keyword evidence="5" id="KW-1185">Reference proteome</keyword>
<gene>
    <name evidence="4" type="ORF">SPAR_17135</name>
</gene>
<dbReference type="InterPro" id="IPR011600">
    <property type="entry name" value="Pept_C14_caspase"/>
</dbReference>
<dbReference type="GeneID" id="96742139"/>
<dbReference type="EMBL" id="ASQP01000243">
    <property type="protein sequence ID" value="OMI38220.1"/>
    <property type="molecule type" value="Genomic_DNA"/>
</dbReference>
<evidence type="ECO:0008006" key="6">
    <source>
        <dbReference type="Google" id="ProtNLM"/>
    </source>
</evidence>
<dbReference type="SUPFAM" id="SSF52129">
    <property type="entry name" value="Caspase-like"/>
    <property type="match status" value="1"/>
</dbReference>
<sequence>MTQVTHDWSRTHAVIVAVEQYNGGDGLNLDGPVHDAIGMWKWLTGQGVPAENIQLLASPLGHNKAALEAVHPAYRPADRADVRKVFREGLREIDGDWLWVYWAGHGVQARGGRWSLLYPETHDTDLQGLDAENLVHLLRTDCLPYSSGVDRVTVVIDACREALPAGTHELADTPDTLTTEPQTIDDRQIFWMRACQAGGVTKNQQRVGLFTSVLLRQLHAASGGGATPDLDRVWQGVDDEFLRLSEDEGSRQLPTVSVSNWRQREREYTWAPRPSDPTRRRARRQLLLEVGRLCDPFPGSRAGVAARLCGAFGEEPPSSAELSTDAMVDWALRHRHGAATLLAALGEALPDEPILSLAREACFVLQPGQWLTCPEYDELVGLLGELSPAAMDDFAGAARAEIPGVFLPAASVPAPLADALEELTCGPHQLPQLLRAVERFAAAADGPPVVDLRDWSLRCAIRLGLEGALHDRRAEAEDRAARARAAGPVDERLQIRLGPSGPGQRRAYEVWSRRGDEVVSLAKVDTPSTVEEIQRGLDDLLLRHARVQETLVEFFVEPTDLELDVHCWQLGASGPFERSLGTDFPVVVRCGELREVQRHLWMRRWERVDGASAGDLYRLPGHLDKSRLVYGALQARDDIPGVVMTTPARARAEVFTACLYGGVPVMVWHKARELAEAEAELEPLLGGAEQLKSLPQYLRRLRSASEADESHPGRHVALLWDDPHRPLPERLHLSAP</sequence>
<comment type="caution">
    <text evidence="4">The sequence shown here is derived from an EMBL/GenBank/DDBJ whole genome shotgun (WGS) entry which is preliminary data.</text>
</comment>
<reference evidence="4 5" key="1">
    <citation type="submission" date="2013-05" db="EMBL/GenBank/DDBJ databases">
        <title>Genome sequence of Streptomyces sparsogenes DSM 40356.</title>
        <authorList>
            <person name="Coyne S."/>
            <person name="Seebeck F.P."/>
        </authorList>
    </citation>
    <scope>NUCLEOTIDE SEQUENCE [LARGE SCALE GENOMIC DNA]</scope>
    <source>
        <strain evidence="4 5">DSM 40356</strain>
    </source>
</reference>
<dbReference type="STRING" id="67365.GCA_001704635_04469"/>
<dbReference type="RefSeq" id="WP_079150812.1">
    <property type="nucleotide sequence ID" value="NZ_ASQP01000243.1"/>
</dbReference>
<dbReference type="InterPro" id="IPR045450">
    <property type="entry name" value="VMAP_C"/>
</dbReference>
<dbReference type="Pfam" id="PF00656">
    <property type="entry name" value="Peptidase_C14"/>
    <property type="match status" value="1"/>
</dbReference>
<feature type="domain" description="vWA-MoxR associated protein C-terminal" evidence="3">
    <location>
        <begin position="507"/>
        <end position="723"/>
    </location>
</feature>
<dbReference type="GO" id="GO:0006508">
    <property type="term" value="P:proteolysis"/>
    <property type="evidence" value="ECO:0007669"/>
    <property type="project" value="InterPro"/>
</dbReference>
<dbReference type="Gene3D" id="3.40.50.1460">
    <property type="match status" value="1"/>
</dbReference>
<protein>
    <recommendedName>
        <fullName evidence="6">Caspase domain-containing protein</fullName>
    </recommendedName>
</protein>
<dbReference type="Pfam" id="PF19916">
    <property type="entry name" value="VMAP-M0"/>
    <property type="match status" value="1"/>
</dbReference>
<feature type="domain" description="Peptidase C14 caspase" evidence="1">
    <location>
        <begin position="11"/>
        <end position="259"/>
    </location>
</feature>
<evidence type="ECO:0000313" key="4">
    <source>
        <dbReference type="EMBL" id="OMI38220.1"/>
    </source>
</evidence>
<organism evidence="4 5">
    <name type="scientific">Streptomyces sparsogenes DSM 40356</name>
    <dbReference type="NCBI Taxonomy" id="1331668"/>
    <lineage>
        <taxon>Bacteria</taxon>
        <taxon>Bacillati</taxon>
        <taxon>Actinomycetota</taxon>
        <taxon>Actinomycetes</taxon>
        <taxon>Kitasatosporales</taxon>
        <taxon>Streptomycetaceae</taxon>
        <taxon>Streptomyces</taxon>
    </lineage>
</organism>
<accession>A0A1R1SIU1</accession>
<evidence type="ECO:0000259" key="3">
    <source>
        <dbReference type="Pfam" id="PF20028"/>
    </source>
</evidence>
<feature type="domain" description="vWA-MoxR associated protein middle region 0" evidence="2">
    <location>
        <begin position="375"/>
        <end position="474"/>
    </location>
</feature>